<reference evidence="1 2" key="1">
    <citation type="submission" date="2022-04" db="EMBL/GenBank/DDBJ databases">
        <title>Hymenobacter sp. isolated from the air.</title>
        <authorList>
            <person name="Won M."/>
            <person name="Lee C.-M."/>
            <person name="Woen H.-Y."/>
            <person name="Kwon S.-W."/>
        </authorList>
    </citation>
    <scope>NUCLEOTIDE SEQUENCE [LARGE SCALE GENOMIC DNA]</scope>
    <source>
        <strain evidence="2">5116 S-27</strain>
    </source>
</reference>
<protein>
    <submittedName>
        <fullName evidence="1">Uncharacterized protein</fullName>
    </submittedName>
</protein>
<sequence>MALHHYMLGYKLRRPLLIRLLHGGLLAGMGGLVAGCAAVGRVPTLEPGDYQFLRTNDPALTTAVGADRALYVEQNQDSLRFFAQSKTDVGPHRFSYAVRRGRHVILVQRKFDLDVFTIPFKARPPRVRCRYSSIPTSTQRCTSVAASTSTTSTAGSCLMGTTFPRFERWVWATVCLPA</sequence>
<proteinExistence type="predicted"/>
<organism evidence="1 2">
    <name type="scientific">Hymenobacter cellulosivorans</name>
    <dbReference type="NCBI Taxonomy" id="2932249"/>
    <lineage>
        <taxon>Bacteria</taxon>
        <taxon>Pseudomonadati</taxon>
        <taxon>Bacteroidota</taxon>
        <taxon>Cytophagia</taxon>
        <taxon>Cytophagales</taxon>
        <taxon>Hymenobacteraceae</taxon>
        <taxon>Hymenobacter</taxon>
    </lineage>
</organism>
<dbReference type="RefSeq" id="WP_244721217.1">
    <property type="nucleotide sequence ID" value="NZ_CP095049.1"/>
</dbReference>
<gene>
    <name evidence="1" type="ORF">MUN80_06480</name>
</gene>
<evidence type="ECO:0000313" key="2">
    <source>
        <dbReference type="Proteomes" id="UP000831785"/>
    </source>
</evidence>
<dbReference type="EMBL" id="CP095049">
    <property type="protein sequence ID" value="UOQ54401.1"/>
    <property type="molecule type" value="Genomic_DNA"/>
</dbReference>
<evidence type="ECO:0000313" key="1">
    <source>
        <dbReference type="EMBL" id="UOQ54401.1"/>
    </source>
</evidence>
<accession>A0ABY4FIX2</accession>
<keyword evidence="2" id="KW-1185">Reference proteome</keyword>
<name>A0ABY4FIX2_9BACT</name>
<dbReference type="Proteomes" id="UP000831785">
    <property type="component" value="Chromosome"/>
</dbReference>